<feature type="repeat" description="WD" evidence="4">
    <location>
        <begin position="257"/>
        <end position="298"/>
    </location>
</feature>
<evidence type="ECO:0000313" key="6">
    <source>
        <dbReference type="EMBL" id="VEU33702.1"/>
    </source>
</evidence>
<evidence type="ECO:0008006" key="8">
    <source>
        <dbReference type="Google" id="ProtNLM"/>
    </source>
</evidence>
<reference evidence="6 7" key="1">
    <citation type="submission" date="2019-01" db="EMBL/GenBank/DDBJ databases">
        <authorList>
            <person name="Ferrante I. M."/>
        </authorList>
    </citation>
    <scope>NUCLEOTIDE SEQUENCE [LARGE SCALE GENOMIC DNA]</scope>
    <source>
        <strain evidence="6 7">B856</strain>
    </source>
</reference>
<sequence>MSFDKLESSVVYECGISHRINARSVSWNSSGTTLAMAGSDRVTRLYSTSDLISSVQASGSGGGNQNSSGSGSNPVRELGTITGHSGVVDRLRFHSTQDSLLATVSVADSTVRLWDLRSSTSARAVGTIDLVGGKAGNNGSTTDISWSPSTKANLLAVTEKNGNAHVVDTRKLGAGGSTKTPSTPGKRTAGSAFVKTFCLRPKIVDACLFSPSGDHLVAATSENGYGELTVWNWEKNGSDAENSHPNKSSSSNQNYVYPAHTGPVYSVCFSPDGRRLATGGGDALVGLWDVRSMVCERTVPRCGRFVRSVAVSFDSSVVAIGTEEPWIDLADSSTGDALGKVRFGGGDASGGANRRRAPDAEAGADEIAFHPKAHLLACARCDSGGCSPLTLARMTLGRQ</sequence>
<dbReference type="SMART" id="SM00320">
    <property type="entry name" value="WD40"/>
    <property type="match status" value="5"/>
</dbReference>
<dbReference type="InterPro" id="IPR036322">
    <property type="entry name" value="WD40_repeat_dom_sf"/>
</dbReference>
<dbReference type="Pfam" id="PF00400">
    <property type="entry name" value="WD40"/>
    <property type="match status" value="2"/>
</dbReference>
<dbReference type="InterPro" id="IPR001680">
    <property type="entry name" value="WD40_rpt"/>
</dbReference>
<dbReference type="GO" id="GO:0006406">
    <property type="term" value="P:mRNA export from nucleus"/>
    <property type="evidence" value="ECO:0007669"/>
    <property type="project" value="InterPro"/>
</dbReference>
<dbReference type="InterPro" id="IPR019775">
    <property type="entry name" value="WD40_repeat_CS"/>
</dbReference>
<dbReference type="InterPro" id="IPR015943">
    <property type="entry name" value="WD40/YVTN_repeat-like_dom_sf"/>
</dbReference>
<dbReference type="SUPFAM" id="SSF50978">
    <property type="entry name" value="WD40 repeat-like"/>
    <property type="match status" value="1"/>
</dbReference>
<evidence type="ECO:0000256" key="1">
    <source>
        <dbReference type="ARBA" id="ARBA00022574"/>
    </source>
</evidence>
<dbReference type="PANTHER" id="PTHR22839:SF0">
    <property type="entry name" value="THO COMPLEX SUBUNIT 3"/>
    <property type="match status" value="1"/>
</dbReference>
<comment type="similarity">
    <text evidence="3">Belongs to the THOC3 family.</text>
</comment>
<dbReference type="PROSITE" id="PS50082">
    <property type="entry name" value="WD_REPEATS_2"/>
    <property type="match status" value="2"/>
</dbReference>
<feature type="repeat" description="WD" evidence="4">
    <location>
        <begin position="81"/>
        <end position="124"/>
    </location>
</feature>
<dbReference type="PROSITE" id="PS50294">
    <property type="entry name" value="WD_REPEATS_REGION"/>
    <property type="match status" value="1"/>
</dbReference>
<gene>
    <name evidence="6" type="ORF">PSNMU_V1.4_AUG-EV-PASAV3_0003910</name>
</gene>
<accession>A0A448YV83</accession>
<evidence type="ECO:0000256" key="3">
    <source>
        <dbReference type="ARBA" id="ARBA00046343"/>
    </source>
</evidence>
<evidence type="ECO:0000256" key="2">
    <source>
        <dbReference type="ARBA" id="ARBA00022737"/>
    </source>
</evidence>
<dbReference type="OrthoDB" id="340259at2759"/>
<name>A0A448YV83_9STRA</name>
<protein>
    <recommendedName>
        <fullName evidence="8">Anaphase-promoting complex subunit 4 WD40 domain-containing protein</fullName>
    </recommendedName>
</protein>
<dbReference type="InterPro" id="IPR040132">
    <property type="entry name" value="Tex1/THOC3"/>
</dbReference>
<dbReference type="Proteomes" id="UP000291116">
    <property type="component" value="Unassembled WGS sequence"/>
</dbReference>
<feature type="region of interest" description="Disordered" evidence="5">
    <location>
        <begin position="56"/>
        <end position="80"/>
    </location>
</feature>
<dbReference type="PROSITE" id="PS00678">
    <property type="entry name" value="WD_REPEATS_1"/>
    <property type="match status" value="1"/>
</dbReference>
<evidence type="ECO:0000313" key="7">
    <source>
        <dbReference type="Proteomes" id="UP000291116"/>
    </source>
</evidence>
<proteinExistence type="inferred from homology"/>
<evidence type="ECO:0000256" key="4">
    <source>
        <dbReference type="PROSITE-ProRule" id="PRU00221"/>
    </source>
</evidence>
<dbReference type="AlphaFoldDB" id="A0A448YV83"/>
<dbReference type="PANTHER" id="PTHR22839">
    <property type="entry name" value="THO COMPLEX SUBUNIT 3 THO3"/>
    <property type="match status" value="1"/>
</dbReference>
<keyword evidence="1 4" id="KW-0853">WD repeat</keyword>
<dbReference type="EMBL" id="CAACVS010000006">
    <property type="protein sequence ID" value="VEU33702.1"/>
    <property type="molecule type" value="Genomic_DNA"/>
</dbReference>
<dbReference type="GO" id="GO:0000445">
    <property type="term" value="C:THO complex part of transcription export complex"/>
    <property type="evidence" value="ECO:0007669"/>
    <property type="project" value="TreeGrafter"/>
</dbReference>
<organism evidence="6 7">
    <name type="scientific">Pseudo-nitzschia multistriata</name>
    <dbReference type="NCBI Taxonomy" id="183589"/>
    <lineage>
        <taxon>Eukaryota</taxon>
        <taxon>Sar</taxon>
        <taxon>Stramenopiles</taxon>
        <taxon>Ochrophyta</taxon>
        <taxon>Bacillariophyta</taxon>
        <taxon>Bacillariophyceae</taxon>
        <taxon>Bacillariophycidae</taxon>
        <taxon>Bacillariales</taxon>
        <taxon>Bacillariaceae</taxon>
        <taxon>Pseudo-nitzschia</taxon>
    </lineage>
</organism>
<evidence type="ECO:0000256" key="5">
    <source>
        <dbReference type="SAM" id="MobiDB-lite"/>
    </source>
</evidence>
<keyword evidence="7" id="KW-1185">Reference proteome</keyword>
<dbReference type="Gene3D" id="2.130.10.10">
    <property type="entry name" value="YVTN repeat-like/Quinoprotein amine dehydrogenase"/>
    <property type="match status" value="2"/>
</dbReference>
<keyword evidence="2" id="KW-0677">Repeat</keyword>